<evidence type="ECO:0000313" key="4">
    <source>
        <dbReference type="Proteomes" id="UP001218638"/>
    </source>
</evidence>
<reference evidence="3" key="1">
    <citation type="submission" date="2023-03" db="EMBL/GenBank/DDBJ databases">
        <title>Lomoglobus Profundus gen. nov., sp. nov., a novel member of the phylum Verrucomicrobia, isolated from deep-marine sediment of South China Sea.</title>
        <authorList>
            <person name="Ahmad T."/>
            <person name="Ishaq S.E."/>
            <person name="Wang F."/>
        </authorList>
    </citation>
    <scope>NUCLEOTIDE SEQUENCE</scope>
    <source>
        <strain evidence="3">LMO-M01</strain>
    </source>
</reference>
<dbReference type="SUPFAM" id="SSF49899">
    <property type="entry name" value="Concanavalin A-like lectins/glucanases"/>
    <property type="match status" value="1"/>
</dbReference>
<gene>
    <name evidence="3" type="ORF">PXH66_01465</name>
</gene>
<dbReference type="Pfam" id="PF13385">
    <property type="entry name" value="Laminin_G_3"/>
    <property type="match status" value="1"/>
</dbReference>
<protein>
    <submittedName>
        <fullName evidence="3">FG-GAP-like repeat-containing protein</fullName>
    </submittedName>
</protein>
<organism evidence="3 4">
    <name type="scientific">Synoicihabitans lomoniglobus</name>
    <dbReference type="NCBI Taxonomy" id="2909285"/>
    <lineage>
        <taxon>Bacteria</taxon>
        <taxon>Pseudomonadati</taxon>
        <taxon>Verrucomicrobiota</taxon>
        <taxon>Opitutia</taxon>
        <taxon>Opitutales</taxon>
        <taxon>Opitutaceae</taxon>
        <taxon>Synoicihabitans</taxon>
    </lineage>
</organism>
<dbReference type="Gene3D" id="2.60.120.200">
    <property type="match status" value="1"/>
</dbReference>
<evidence type="ECO:0000256" key="2">
    <source>
        <dbReference type="SAM" id="SignalP"/>
    </source>
</evidence>
<keyword evidence="1 2" id="KW-0732">Signal</keyword>
<dbReference type="KEGG" id="slom:PXH66_01465"/>
<name>A0AAE9ZXS4_9BACT</name>
<dbReference type="PANTHER" id="PTHR46580:SF2">
    <property type="entry name" value="MAM DOMAIN-CONTAINING PROTEIN"/>
    <property type="match status" value="1"/>
</dbReference>
<sequence length="932" mass="96730">MRFFLLVGLILATAASGQPTPPTQAFVADVTSAPLRSTDGSGFAPGDTLTMEGWFYVTAPQPYAWIMGRGLAAAGNDPYVSCALLLDDQGQRPVFSYSTGVTGSFRQINSPVDFPLNTWVHLAAVIAGDTSRLYQNGVEVASGSVNGAPPVEPQVPFSVGVAYLANGDTNYARLKGFARQIRFWSVARTTAQINAALGESLPSDRNGLVAAWPLDESTGTTAADISGQNHSLTSGGTWARSTVIEHGPFFALARSPLPPAESDDLGDAIAIDFDHDGDADFITTHSAYPATYPETRRRLRAYRNDGGTFHEVTDAVLGNVTMTVARHWWVGDLTGDAIDDLLIVGHGTDIPPFPGEQSQLLVGTADGRLRDETATRLPAHIGFTHNVAVGDIDGDGDPDLYLANIGGGTGGPRIYLNDGAGNFTNAPNRLPADIANRAAGSVYTSSLLLDLNADGVVDLLLGGDQTASNEVLINDGTGTFARDSRFVLPPKHLEPTAVVVAITSGDLNGDGAPDLILSETGGSATLSDGTVISGYAYPGVQLLLNRGDGTFYDASDRLNLTFDPIDQWIVWVRLADLDRDGRLDLVFQGAYTSTGAPFTRTILLNRGAATFVDASEAYPGAFEQSLHAFDADGDGWIDLVGVNSQSIDVFRSTGNLQLTPFLTTAENPGRLVNLSVRTRAGTGDDTLTAGFALSGNGTTPLLVRAIGPTLSEFGVPGVLTDPAVQIAPLGGATVATNDNWGGTTDLRTAFSSVGAFPLAADTSADAAVVFEPGAGPYTAQVTRGGGVALVEVYALDATAETRLVNLSARTRVGTGADVLVAGFSVNGNVPRKLLIRAVGPTLGTYGVGGTLADPVLSIIPLGSSTPVATNDNWGGSPALSAAFARTGAFALSSATSLDAALVIELPPGGYTAVVSGQNQSTGIALVEVYEVP</sequence>
<proteinExistence type="predicted"/>
<dbReference type="SUPFAM" id="SSF69318">
    <property type="entry name" value="Integrin alpha N-terminal domain"/>
    <property type="match status" value="1"/>
</dbReference>
<dbReference type="Gene3D" id="2.130.10.130">
    <property type="entry name" value="Integrin alpha, N-terminal"/>
    <property type="match status" value="2"/>
</dbReference>
<dbReference type="Proteomes" id="UP001218638">
    <property type="component" value="Chromosome"/>
</dbReference>
<feature type="signal peptide" evidence="2">
    <location>
        <begin position="1"/>
        <end position="17"/>
    </location>
</feature>
<dbReference type="AlphaFoldDB" id="A0AAE9ZXS4"/>
<evidence type="ECO:0000256" key="1">
    <source>
        <dbReference type="ARBA" id="ARBA00022729"/>
    </source>
</evidence>
<dbReference type="InterPro" id="IPR013320">
    <property type="entry name" value="ConA-like_dom_sf"/>
</dbReference>
<dbReference type="Pfam" id="PF13517">
    <property type="entry name" value="FG-GAP_3"/>
    <property type="match status" value="3"/>
</dbReference>
<dbReference type="PANTHER" id="PTHR46580">
    <property type="entry name" value="SENSOR KINASE-RELATED"/>
    <property type="match status" value="1"/>
</dbReference>
<dbReference type="InterPro" id="IPR028994">
    <property type="entry name" value="Integrin_alpha_N"/>
</dbReference>
<dbReference type="RefSeq" id="WP_330932198.1">
    <property type="nucleotide sequence ID" value="NZ_CP119075.1"/>
</dbReference>
<keyword evidence="4" id="KW-1185">Reference proteome</keyword>
<dbReference type="InterPro" id="IPR013517">
    <property type="entry name" value="FG-GAP"/>
</dbReference>
<dbReference type="EMBL" id="CP119075">
    <property type="protein sequence ID" value="WED65516.1"/>
    <property type="molecule type" value="Genomic_DNA"/>
</dbReference>
<accession>A0AAE9ZXS4</accession>
<evidence type="ECO:0000313" key="3">
    <source>
        <dbReference type="EMBL" id="WED65516.1"/>
    </source>
</evidence>
<feature type="chain" id="PRO_5042103474" evidence="2">
    <location>
        <begin position="18"/>
        <end position="932"/>
    </location>
</feature>